<protein>
    <recommendedName>
        <fullName evidence="3">ferric-chelate reductase (NADPH)</fullName>
        <ecNumber evidence="3">1.16.1.9</ecNumber>
    </recommendedName>
</protein>
<evidence type="ECO:0000256" key="12">
    <source>
        <dbReference type="ARBA" id="ARBA00023180"/>
    </source>
</evidence>
<dbReference type="Pfam" id="PF01794">
    <property type="entry name" value="Ferric_reduct"/>
    <property type="match status" value="1"/>
</dbReference>
<evidence type="ECO:0000256" key="7">
    <source>
        <dbReference type="ARBA" id="ARBA00022982"/>
    </source>
</evidence>
<feature type="domain" description="FAD-binding FR-type" evidence="16">
    <location>
        <begin position="302"/>
        <end position="409"/>
    </location>
</feature>
<dbReference type="Gene3D" id="2.40.30.10">
    <property type="entry name" value="Translation factors"/>
    <property type="match status" value="1"/>
</dbReference>
<dbReference type="GO" id="GO:0005886">
    <property type="term" value="C:plasma membrane"/>
    <property type="evidence" value="ECO:0007669"/>
    <property type="project" value="UniProtKB-SubCell"/>
</dbReference>
<dbReference type="Proteomes" id="UP001197093">
    <property type="component" value="Unassembled WGS sequence"/>
</dbReference>
<name>A0AAD4F196_9PEZI</name>
<keyword evidence="5" id="KW-1003">Cell membrane</keyword>
<gene>
    <name evidence="17" type="ORF">NEMBOFW57_001325</name>
</gene>
<keyword evidence="11 15" id="KW-0472">Membrane</keyword>
<evidence type="ECO:0000256" key="11">
    <source>
        <dbReference type="ARBA" id="ARBA00023136"/>
    </source>
</evidence>
<comment type="caution">
    <text evidence="17">The sequence shown here is derived from an EMBL/GenBank/DDBJ whole genome shotgun (WGS) entry which is preliminary data.</text>
</comment>
<evidence type="ECO:0000256" key="1">
    <source>
        <dbReference type="ARBA" id="ARBA00004651"/>
    </source>
</evidence>
<evidence type="ECO:0000256" key="15">
    <source>
        <dbReference type="SAM" id="Phobius"/>
    </source>
</evidence>
<keyword evidence="10" id="KW-0406">Ion transport</keyword>
<dbReference type="CDD" id="cd06186">
    <property type="entry name" value="NOX_Duox_like_FAD_NADP"/>
    <property type="match status" value="1"/>
</dbReference>
<evidence type="ECO:0000256" key="2">
    <source>
        <dbReference type="ARBA" id="ARBA00006278"/>
    </source>
</evidence>
<proteinExistence type="inferred from homology"/>
<dbReference type="InterPro" id="IPR013121">
    <property type="entry name" value="Fe_red_NAD-bd_6"/>
</dbReference>
<dbReference type="AlphaFoldDB" id="A0AAD4F196"/>
<evidence type="ECO:0000256" key="14">
    <source>
        <dbReference type="SAM" id="MobiDB-lite"/>
    </source>
</evidence>
<keyword evidence="12" id="KW-0325">Glycoprotein</keyword>
<evidence type="ECO:0000256" key="6">
    <source>
        <dbReference type="ARBA" id="ARBA00022692"/>
    </source>
</evidence>
<dbReference type="PANTHER" id="PTHR32361">
    <property type="entry name" value="FERRIC/CUPRIC REDUCTASE TRANSMEMBRANE COMPONENT"/>
    <property type="match status" value="1"/>
</dbReference>
<comment type="catalytic activity">
    <reaction evidence="13">
        <text>2 a Fe(II)-siderophore + NADP(+) + H(+) = 2 a Fe(III)-siderophore + NADPH</text>
        <dbReference type="Rhea" id="RHEA:28795"/>
        <dbReference type="Rhea" id="RHEA-COMP:11342"/>
        <dbReference type="Rhea" id="RHEA-COMP:11344"/>
        <dbReference type="ChEBI" id="CHEBI:15378"/>
        <dbReference type="ChEBI" id="CHEBI:29033"/>
        <dbReference type="ChEBI" id="CHEBI:29034"/>
        <dbReference type="ChEBI" id="CHEBI:57783"/>
        <dbReference type="ChEBI" id="CHEBI:58349"/>
        <dbReference type="EC" id="1.16.1.9"/>
    </reaction>
</comment>
<comment type="subcellular location">
    <subcellularLocation>
        <location evidence="1">Cell membrane</location>
        <topology evidence="1">Multi-pass membrane protein</topology>
    </subcellularLocation>
</comment>
<dbReference type="InterPro" id="IPR013112">
    <property type="entry name" value="FAD-bd_8"/>
</dbReference>
<dbReference type="InterPro" id="IPR017927">
    <property type="entry name" value="FAD-bd_FR_type"/>
</dbReference>
<accession>A0AAD4F196</accession>
<dbReference type="PROSITE" id="PS51384">
    <property type="entry name" value="FAD_FR"/>
    <property type="match status" value="1"/>
</dbReference>
<keyword evidence="9" id="KW-0560">Oxidoreductase</keyword>
<dbReference type="Pfam" id="PF08022">
    <property type="entry name" value="FAD_binding_8"/>
    <property type="match status" value="1"/>
</dbReference>
<organism evidence="17 18">
    <name type="scientific">Staphylotrichum longicolle</name>
    <dbReference type="NCBI Taxonomy" id="669026"/>
    <lineage>
        <taxon>Eukaryota</taxon>
        <taxon>Fungi</taxon>
        <taxon>Dikarya</taxon>
        <taxon>Ascomycota</taxon>
        <taxon>Pezizomycotina</taxon>
        <taxon>Sordariomycetes</taxon>
        <taxon>Sordariomycetidae</taxon>
        <taxon>Sordariales</taxon>
        <taxon>Chaetomiaceae</taxon>
        <taxon>Staphylotrichum</taxon>
    </lineage>
</organism>
<dbReference type="GO" id="GO:0052851">
    <property type="term" value="F:ferric-chelate reductase (NADPH) activity"/>
    <property type="evidence" value="ECO:0007669"/>
    <property type="project" value="UniProtKB-EC"/>
</dbReference>
<evidence type="ECO:0000256" key="8">
    <source>
        <dbReference type="ARBA" id="ARBA00022989"/>
    </source>
</evidence>
<feature type="transmembrane region" description="Helical" evidence="15">
    <location>
        <begin position="240"/>
        <end position="260"/>
    </location>
</feature>
<keyword evidence="4" id="KW-0813">Transport</keyword>
<feature type="transmembrane region" description="Helical" evidence="15">
    <location>
        <begin position="139"/>
        <end position="164"/>
    </location>
</feature>
<dbReference type="SFLD" id="SFLDS00052">
    <property type="entry name" value="Ferric_Reductase_Domain"/>
    <property type="match status" value="1"/>
</dbReference>
<dbReference type="GO" id="GO:0015677">
    <property type="term" value="P:copper ion import"/>
    <property type="evidence" value="ECO:0007669"/>
    <property type="project" value="TreeGrafter"/>
</dbReference>
<dbReference type="GO" id="GO:0006826">
    <property type="term" value="P:iron ion transport"/>
    <property type="evidence" value="ECO:0007669"/>
    <property type="project" value="TreeGrafter"/>
</dbReference>
<feature type="region of interest" description="Disordered" evidence="14">
    <location>
        <begin position="508"/>
        <end position="546"/>
    </location>
</feature>
<evidence type="ECO:0000313" key="18">
    <source>
        <dbReference type="Proteomes" id="UP001197093"/>
    </source>
</evidence>
<keyword evidence="18" id="KW-1185">Reference proteome</keyword>
<dbReference type="PANTHER" id="PTHR32361:SF9">
    <property type="entry name" value="FERRIC REDUCTASE TRANSMEMBRANE COMPONENT 3-RELATED"/>
    <property type="match status" value="1"/>
</dbReference>
<keyword evidence="8 15" id="KW-1133">Transmembrane helix</keyword>
<keyword evidence="6 15" id="KW-0812">Transmembrane</keyword>
<evidence type="ECO:0000256" key="10">
    <source>
        <dbReference type="ARBA" id="ARBA00023065"/>
    </source>
</evidence>
<comment type="similarity">
    <text evidence="2">Belongs to the ferric reductase (FRE) family.</text>
</comment>
<evidence type="ECO:0000256" key="5">
    <source>
        <dbReference type="ARBA" id="ARBA00022475"/>
    </source>
</evidence>
<dbReference type="EC" id="1.16.1.9" evidence="3"/>
<dbReference type="SFLD" id="SFLDG01168">
    <property type="entry name" value="Ferric_reductase_subgroup_(FRE"/>
    <property type="match status" value="1"/>
</dbReference>
<dbReference type="GO" id="GO:0006879">
    <property type="term" value="P:intracellular iron ion homeostasis"/>
    <property type="evidence" value="ECO:0007669"/>
    <property type="project" value="TreeGrafter"/>
</dbReference>
<evidence type="ECO:0000256" key="3">
    <source>
        <dbReference type="ARBA" id="ARBA00012668"/>
    </source>
</evidence>
<evidence type="ECO:0000259" key="16">
    <source>
        <dbReference type="PROSITE" id="PS51384"/>
    </source>
</evidence>
<dbReference type="InterPro" id="IPR051410">
    <property type="entry name" value="Ferric/Cupric_Reductase"/>
</dbReference>
<feature type="transmembrane region" description="Helical" evidence="15">
    <location>
        <begin position="214"/>
        <end position="233"/>
    </location>
</feature>
<dbReference type="SUPFAM" id="SSF52343">
    <property type="entry name" value="Ferredoxin reductase-like, C-terminal NADP-linked domain"/>
    <property type="match status" value="1"/>
</dbReference>
<sequence>MDHSHMSMGTSRFSTVNMDLARRYWYTVAGFVGALMAVRAVNFYKSQRRLRRKATSSVEFPTRPSNPFLEIWATLTAVVREASLPQLYIPLRGLSWLSPPPLGRVIALLVYWIIIYYMMTTDVIVKDAFFWERIGYRNAWVTITQVPLLYLLASKCSIIGFLVGTSHERLNWLHRWVGRTMLVTASVHGWHFYTDWARADFVEYQIKMMPSIKYGFGAWAILLWTLVSGLAPLRRLSYEFFVLQHLLSAIFFLWLIYVHVPISAQYNIWFAIAALCFDRVCRIALLIWQNVKFLPDKSKCRGGQRIGHQAQVKAVGDSITVVTIKDVHFKWRAGQHLYLWMPRVGLAEAHPYTIACAHKLPGTCICNSIQLVVRKHGGFSRRLHDFATKGKKKHVSVFVSGPYGAPPRWDIYETIVLVSASTGASFTLPILESLLQARATSCVKRVEFLLTAKQGEEIDFYVSRLHELIERAREIGVELGVHIAVTQGATLPKDAGTKVQTVDVASASSSGSNLGKQASEKVVGSQPVDVESAPNPRKRSSHASTDSHVFYASVRPDVEAFIRGPVEATGGETSVVVCGGPSLVSRVRNCVAALSDERAVHKGTGAQGIHLFAEEYSF</sequence>
<dbReference type="Gene3D" id="3.40.50.80">
    <property type="entry name" value="Nucleotide-binding domain of ferredoxin-NADP reductase (FNR) module"/>
    <property type="match status" value="1"/>
</dbReference>
<dbReference type="Pfam" id="PF08030">
    <property type="entry name" value="NAD_binding_6"/>
    <property type="match status" value="1"/>
</dbReference>
<dbReference type="InterPro" id="IPR039261">
    <property type="entry name" value="FNR_nucleotide-bd"/>
</dbReference>
<reference evidence="17" key="1">
    <citation type="submission" date="2023-02" db="EMBL/GenBank/DDBJ databases">
        <authorList>
            <person name="Palmer J.M."/>
        </authorList>
    </citation>
    <scope>NUCLEOTIDE SEQUENCE</scope>
    <source>
        <strain evidence="17">FW57</strain>
    </source>
</reference>
<dbReference type="EMBL" id="JAHCVI010000001">
    <property type="protein sequence ID" value="KAG7291312.1"/>
    <property type="molecule type" value="Genomic_DNA"/>
</dbReference>
<feature type="transmembrane region" description="Helical" evidence="15">
    <location>
        <begin position="102"/>
        <end position="119"/>
    </location>
</feature>
<feature type="transmembrane region" description="Helical" evidence="15">
    <location>
        <begin position="176"/>
        <end position="194"/>
    </location>
</feature>
<feature type="transmembrane region" description="Helical" evidence="15">
    <location>
        <begin position="24"/>
        <end position="44"/>
    </location>
</feature>
<evidence type="ECO:0000256" key="4">
    <source>
        <dbReference type="ARBA" id="ARBA00022448"/>
    </source>
</evidence>
<dbReference type="InterPro" id="IPR013130">
    <property type="entry name" value="Fe3_Rdtase_TM_dom"/>
</dbReference>
<evidence type="ECO:0000313" key="17">
    <source>
        <dbReference type="EMBL" id="KAG7291312.1"/>
    </source>
</evidence>
<dbReference type="SUPFAM" id="SSF63380">
    <property type="entry name" value="Riboflavin synthase domain-like"/>
    <property type="match status" value="1"/>
</dbReference>
<keyword evidence="7" id="KW-0249">Electron transport</keyword>
<evidence type="ECO:0000256" key="9">
    <source>
        <dbReference type="ARBA" id="ARBA00023002"/>
    </source>
</evidence>
<evidence type="ECO:0000256" key="13">
    <source>
        <dbReference type="ARBA" id="ARBA00048483"/>
    </source>
</evidence>
<dbReference type="InterPro" id="IPR017938">
    <property type="entry name" value="Riboflavin_synthase-like_b-brl"/>
</dbReference>